<reference evidence="3" key="1">
    <citation type="submission" date="2023-06" db="EMBL/GenBank/DDBJ databases">
        <title>Genome-scale phylogeny and comparative genomics of the fungal order Sordariales.</title>
        <authorList>
            <consortium name="Lawrence Berkeley National Laboratory"/>
            <person name="Hensen N."/>
            <person name="Bonometti L."/>
            <person name="Westerberg I."/>
            <person name="Brannstrom I.O."/>
            <person name="Guillou S."/>
            <person name="Cros-Aarteil S."/>
            <person name="Calhoun S."/>
            <person name="Haridas S."/>
            <person name="Kuo A."/>
            <person name="Mondo S."/>
            <person name="Pangilinan J."/>
            <person name="Riley R."/>
            <person name="Labutti K."/>
            <person name="Andreopoulos B."/>
            <person name="Lipzen A."/>
            <person name="Chen C."/>
            <person name="Yanf M."/>
            <person name="Daum C."/>
            <person name="Ng V."/>
            <person name="Clum A."/>
            <person name="Steindorff A."/>
            <person name="Ohm R."/>
            <person name="Martin F."/>
            <person name="Silar P."/>
            <person name="Natvig D."/>
            <person name="Lalanne C."/>
            <person name="Gautier V."/>
            <person name="Ament-Velasquez S.L."/>
            <person name="Kruys A."/>
            <person name="Hutchinson M.I."/>
            <person name="Powell A.J."/>
            <person name="Barry K."/>
            <person name="Miller A.N."/>
            <person name="Grigoriev I.V."/>
            <person name="Debuchy R."/>
            <person name="Gladieux P."/>
            <person name="Thoren M.H."/>
            <person name="Johannesson H."/>
        </authorList>
    </citation>
    <scope>NUCLEOTIDE SEQUENCE</scope>
    <source>
        <strain evidence="3">CBS 606.72</strain>
    </source>
</reference>
<feature type="signal peptide" evidence="2">
    <location>
        <begin position="1"/>
        <end position="20"/>
    </location>
</feature>
<evidence type="ECO:0000256" key="2">
    <source>
        <dbReference type="SAM" id="SignalP"/>
    </source>
</evidence>
<keyword evidence="4" id="KW-1185">Reference proteome</keyword>
<keyword evidence="2" id="KW-0732">Signal</keyword>
<evidence type="ECO:0000313" key="4">
    <source>
        <dbReference type="Proteomes" id="UP001175000"/>
    </source>
</evidence>
<dbReference type="EMBL" id="JAULSU010000002">
    <property type="protein sequence ID" value="KAK0626198.1"/>
    <property type="molecule type" value="Genomic_DNA"/>
</dbReference>
<protein>
    <recommendedName>
        <fullName evidence="5">Secreted protein</fullName>
    </recommendedName>
</protein>
<name>A0AA40C6N8_9PEZI</name>
<evidence type="ECO:0008006" key="5">
    <source>
        <dbReference type="Google" id="ProtNLM"/>
    </source>
</evidence>
<organism evidence="3 4">
    <name type="scientific">Immersiella caudata</name>
    <dbReference type="NCBI Taxonomy" id="314043"/>
    <lineage>
        <taxon>Eukaryota</taxon>
        <taxon>Fungi</taxon>
        <taxon>Dikarya</taxon>
        <taxon>Ascomycota</taxon>
        <taxon>Pezizomycotina</taxon>
        <taxon>Sordariomycetes</taxon>
        <taxon>Sordariomycetidae</taxon>
        <taxon>Sordariales</taxon>
        <taxon>Lasiosphaeriaceae</taxon>
        <taxon>Immersiella</taxon>
    </lineage>
</organism>
<evidence type="ECO:0000256" key="1">
    <source>
        <dbReference type="SAM" id="MobiDB-lite"/>
    </source>
</evidence>
<feature type="chain" id="PRO_5041330135" description="Secreted protein" evidence="2">
    <location>
        <begin position="21"/>
        <end position="174"/>
    </location>
</feature>
<feature type="region of interest" description="Disordered" evidence="1">
    <location>
        <begin position="50"/>
        <end position="115"/>
    </location>
</feature>
<comment type="caution">
    <text evidence="3">The sequence shown here is derived from an EMBL/GenBank/DDBJ whole genome shotgun (WGS) entry which is preliminary data.</text>
</comment>
<dbReference type="Proteomes" id="UP001175000">
    <property type="component" value="Unassembled WGS sequence"/>
</dbReference>
<evidence type="ECO:0000313" key="3">
    <source>
        <dbReference type="EMBL" id="KAK0626198.1"/>
    </source>
</evidence>
<accession>A0AA40C6N8</accession>
<proteinExistence type="predicted"/>
<gene>
    <name evidence="3" type="ORF">B0T14DRAFT_96097</name>
</gene>
<feature type="compositionally biased region" description="Polar residues" evidence="1">
    <location>
        <begin position="50"/>
        <end position="66"/>
    </location>
</feature>
<dbReference type="AlphaFoldDB" id="A0AA40C6N8"/>
<sequence length="174" mass="19174">MKLFIWKALTLESAKAGAAAEQCLPASEPPRFVTSPSLPPTMTTNFPFLSQHSRGGNSPGSSMTAPTTPPWPVARMSMRPSPTGSFETGPVECRLPSKHNRNLGRYSPAETRRRSRGRLHLGMQCHTLKRFGRALTVVLCHQKHPGEVHLRPRHGARCDASHACIHPRKDGENL</sequence>